<keyword evidence="3" id="KW-1185">Reference proteome</keyword>
<name>A0ABT6PZ58_9PROT</name>
<feature type="signal peptide" evidence="1">
    <location>
        <begin position="1"/>
        <end position="29"/>
    </location>
</feature>
<evidence type="ECO:0000256" key="1">
    <source>
        <dbReference type="SAM" id="SignalP"/>
    </source>
</evidence>
<organism evidence="2 3">
    <name type="scientific">Commensalibacter oyaizuii</name>
    <dbReference type="NCBI Taxonomy" id="3043873"/>
    <lineage>
        <taxon>Bacteria</taxon>
        <taxon>Pseudomonadati</taxon>
        <taxon>Pseudomonadota</taxon>
        <taxon>Alphaproteobacteria</taxon>
        <taxon>Acetobacterales</taxon>
        <taxon>Acetobacteraceae</taxon>
    </lineage>
</organism>
<reference evidence="2" key="1">
    <citation type="submission" date="2023-05" db="EMBL/GenBank/DDBJ databases">
        <title>Whole genome sequence of Commensalibacter sp.</title>
        <authorList>
            <person name="Charoenyingcharoen P."/>
            <person name="Yukphan P."/>
        </authorList>
    </citation>
    <scope>NUCLEOTIDE SEQUENCE</scope>
    <source>
        <strain evidence="2">TBRC 16381</strain>
    </source>
</reference>
<protein>
    <submittedName>
        <fullName evidence="2">Uncharacterized protein</fullName>
    </submittedName>
</protein>
<evidence type="ECO:0000313" key="3">
    <source>
        <dbReference type="Proteomes" id="UP001431634"/>
    </source>
</evidence>
<dbReference type="RefSeq" id="WP_281447180.1">
    <property type="nucleotide sequence ID" value="NZ_JASBAO010000001.1"/>
</dbReference>
<sequence>MPVPLTRRRLLHLLAIAGTAATYPLIAKADELSPVDSSPNGDDINSLSLIVGSPQNSDLGRWSSRIASAFAQGFQFNDPLPLRYTTGYDGVTAANLFDTRIAPDGNTALITSGNTIIAAMAGDKRVHFDYERWIPIITTLSPSIAIARQPFHNSIPDLLKNRTMKVAVSNILGKELPTLLGISLLQINAVPVTGLTTHDMAVKALRNREVDVIQLSTAQGFADLPILLKEGFHVFFSLDNSTQYGPNFISLYNQLHHSREGNTLLEAWNALTLAARMDIAVILPMLTPSALVTKWRLCTSKVLQTPDIIQIAQQSNLTFQENPACNDTINQMSPSIITTMALRRWLTMKMSKWEK</sequence>
<dbReference type="InterPro" id="IPR006311">
    <property type="entry name" value="TAT_signal"/>
</dbReference>
<accession>A0ABT6PZ58</accession>
<keyword evidence="1" id="KW-0732">Signal</keyword>
<comment type="caution">
    <text evidence="2">The sequence shown here is derived from an EMBL/GenBank/DDBJ whole genome shotgun (WGS) entry which is preliminary data.</text>
</comment>
<evidence type="ECO:0000313" key="2">
    <source>
        <dbReference type="EMBL" id="MDI2090018.1"/>
    </source>
</evidence>
<gene>
    <name evidence="2" type="ORF">QJV27_01260</name>
</gene>
<dbReference type="PROSITE" id="PS51318">
    <property type="entry name" value="TAT"/>
    <property type="match status" value="1"/>
</dbReference>
<feature type="chain" id="PRO_5046312566" evidence="1">
    <location>
        <begin position="30"/>
        <end position="355"/>
    </location>
</feature>
<proteinExistence type="predicted"/>
<dbReference type="Proteomes" id="UP001431634">
    <property type="component" value="Unassembled WGS sequence"/>
</dbReference>
<dbReference type="EMBL" id="JASBAO010000001">
    <property type="protein sequence ID" value="MDI2090018.1"/>
    <property type="molecule type" value="Genomic_DNA"/>
</dbReference>